<evidence type="ECO:0000313" key="2">
    <source>
        <dbReference type="EMBL" id="OJD36918.1"/>
    </source>
</evidence>
<keyword evidence="3" id="KW-1185">Reference proteome</keyword>
<dbReference type="SUPFAM" id="SSF53474">
    <property type="entry name" value="alpha/beta-Hydrolases"/>
    <property type="match status" value="1"/>
</dbReference>
<dbReference type="STRING" id="236234.A0A1J9R5X2"/>
<dbReference type="AlphaFoldDB" id="A0A1J9R5X2"/>
<dbReference type="InterPro" id="IPR001031">
    <property type="entry name" value="Thioesterase"/>
</dbReference>
<dbReference type="Gene3D" id="3.40.50.1820">
    <property type="entry name" value="alpha/beta hydrolase"/>
    <property type="match status" value="1"/>
</dbReference>
<dbReference type="Proteomes" id="UP000183809">
    <property type="component" value="Unassembled WGS sequence"/>
</dbReference>
<dbReference type="InterPro" id="IPR029058">
    <property type="entry name" value="AB_hydrolase_fold"/>
</dbReference>
<name>A0A1J9R5X2_9PEZI</name>
<dbReference type="OrthoDB" id="10253869at2759"/>
<sequence length="261" mass="28925">MSDLEDDQNPVLIQAQSRRGVSTPAPTPLLLFHDGGGTLFSYFLLEPLGRDVSGFADPRAESERPWQGGILEMAEYYYDCMKAAMRPGPVLLGGWSFGGHLALQLAHIISSDSLGGFEVAGIIMIDSSCPLGERYTSKDGGEHTIPFKEDVPVHMRKVAQASMDRTVRMLAQWNPPTWPTGSSGPPRALLLRAQESVDQRNQRSPKLDWELYPHDFIESVTPIPGNHFNLFEVGNVSILSAALREGCKQLEKFYRNIPSRT</sequence>
<dbReference type="RefSeq" id="XP_020133178.1">
    <property type="nucleotide sequence ID" value="XM_020279822.1"/>
</dbReference>
<reference evidence="2 3" key="1">
    <citation type="submission" date="2016-10" db="EMBL/GenBank/DDBJ databases">
        <title>Proteomics and genomics reveal pathogen-plant mechanisms compatible with a hemibiotrophic lifestyle of Diplodia corticola.</title>
        <authorList>
            <person name="Fernandes I."/>
            <person name="De Jonge R."/>
            <person name="Van De Peer Y."/>
            <person name="Devreese B."/>
            <person name="Alves A."/>
            <person name="Esteves A.C."/>
        </authorList>
    </citation>
    <scope>NUCLEOTIDE SEQUENCE [LARGE SCALE GENOMIC DNA]</scope>
    <source>
        <strain evidence="2 3">CBS 112549</strain>
    </source>
</reference>
<accession>A0A1J9R5X2</accession>
<evidence type="ECO:0000259" key="1">
    <source>
        <dbReference type="Pfam" id="PF00975"/>
    </source>
</evidence>
<evidence type="ECO:0000313" key="3">
    <source>
        <dbReference type="Proteomes" id="UP000183809"/>
    </source>
</evidence>
<protein>
    <submittedName>
        <fullName evidence="2">Thioesterase domain containing protein</fullName>
    </submittedName>
</protein>
<comment type="caution">
    <text evidence="2">The sequence shown here is derived from an EMBL/GenBank/DDBJ whole genome shotgun (WGS) entry which is preliminary data.</text>
</comment>
<dbReference type="EMBL" id="MNUE01000009">
    <property type="protein sequence ID" value="OJD36918.1"/>
    <property type="molecule type" value="Genomic_DNA"/>
</dbReference>
<dbReference type="GeneID" id="31020086"/>
<organism evidence="2 3">
    <name type="scientific">Diplodia corticola</name>
    <dbReference type="NCBI Taxonomy" id="236234"/>
    <lineage>
        <taxon>Eukaryota</taxon>
        <taxon>Fungi</taxon>
        <taxon>Dikarya</taxon>
        <taxon>Ascomycota</taxon>
        <taxon>Pezizomycotina</taxon>
        <taxon>Dothideomycetes</taxon>
        <taxon>Dothideomycetes incertae sedis</taxon>
        <taxon>Botryosphaeriales</taxon>
        <taxon>Botryosphaeriaceae</taxon>
        <taxon>Diplodia</taxon>
    </lineage>
</organism>
<dbReference type="Pfam" id="PF00975">
    <property type="entry name" value="Thioesterase"/>
    <property type="match status" value="1"/>
</dbReference>
<proteinExistence type="predicted"/>
<gene>
    <name evidence="2" type="ORF">BKCO1_9000177</name>
</gene>
<feature type="domain" description="Thioesterase" evidence="1">
    <location>
        <begin position="28"/>
        <end position="144"/>
    </location>
</feature>